<gene>
    <name evidence="1" type="ORF">A544_2081</name>
</gene>
<accession>A0AAV3KEG2</accession>
<evidence type="ECO:0000313" key="1">
    <source>
        <dbReference type="EMBL" id="ERO58900.1"/>
    </source>
</evidence>
<organism evidence="1 2">
    <name type="scientific">Dickeya solani D s0432-1</name>
    <dbReference type="NCBI Taxonomy" id="1231725"/>
    <lineage>
        <taxon>Bacteria</taxon>
        <taxon>Pseudomonadati</taxon>
        <taxon>Pseudomonadota</taxon>
        <taxon>Gammaproteobacteria</taxon>
        <taxon>Enterobacterales</taxon>
        <taxon>Pectobacteriaceae</taxon>
        <taxon>Dickeya</taxon>
    </lineage>
</organism>
<dbReference type="AlphaFoldDB" id="A0AAV3KEG2"/>
<dbReference type="Proteomes" id="UP000017142">
    <property type="component" value="Unassembled WGS sequence"/>
</dbReference>
<name>A0AAV3KEG2_9GAMM</name>
<protein>
    <submittedName>
        <fullName evidence="1">Uncharacterized protein</fullName>
    </submittedName>
</protein>
<sequence>MDGDAALNAKVQSLERQGVASKPLGTGLPTYPAGHNTRMALFNRQRHGQAGS</sequence>
<proteinExistence type="predicted"/>
<dbReference type="EMBL" id="AMWE01000002">
    <property type="protein sequence ID" value="ERO58900.1"/>
    <property type="molecule type" value="Genomic_DNA"/>
</dbReference>
<comment type="caution">
    <text evidence="1">The sequence shown here is derived from an EMBL/GenBank/DDBJ whole genome shotgun (WGS) entry which is preliminary data.</text>
</comment>
<evidence type="ECO:0000313" key="2">
    <source>
        <dbReference type="Proteomes" id="UP000017142"/>
    </source>
</evidence>
<reference evidence="2" key="1">
    <citation type="journal article" date="2013" name="Diversity">
        <title>Genome Sequence of Dickeya solani, a New soft Rot Pathogen of Potato, Suggests its Emergence May Be Related to a Novel Combination of Non-Ribosomal Peptide/Polyketide Synthetase Clusters.</title>
        <authorList>
            <person name="Garlant L."/>
            <person name="Koskinen P."/>
            <person name="Rouhiainen L."/>
            <person name="Laine P."/>
            <person name="Paulin L."/>
            <person name="Auvinen P."/>
            <person name="Holm L."/>
            <person name="Pirhonen M."/>
        </authorList>
    </citation>
    <scope>NUCLEOTIDE SEQUENCE [LARGE SCALE GENOMIC DNA]</scope>
    <source>
        <strain evidence="2">D s0432-1</strain>
    </source>
</reference>